<dbReference type="OrthoDB" id="9777271at2"/>
<dbReference type="PROSITE" id="PS51707">
    <property type="entry name" value="CYTH"/>
    <property type="match status" value="1"/>
</dbReference>
<dbReference type="AlphaFoldDB" id="A0A3G6ITD7"/>
<dbReference type="EMBL" id="CP033898">
    <property type="protein sequence ID" value="AZA08857.1"/>
    <property type="molecule type" value="Genomic_DNA"/>
</dbReference>
<dbReference type="Proteomes" id="UP000271426">
    <property type="component" value="Chromosome"/>
</dbReference>
<evidence type="ECO:0000259" key="1">
    <source>
        <dbReference type="PROSITE" id="PS51707"/>
    </source>
</evidence>
<dbReference type="SUPFAM" id="SSF55154">
    <property type="entry name" value="CYTH-like phosphatases"/>
    <property type="match status" value="1"/>
</dbReference>
<dbReference type="CDD" id="cd07374">
    <property type="entry name" value="CYTH-like_Pase"/>
    <property type="match status" value="1"/>
</dbReference>
<dbReference type="InterPro" id="IPR023577">
    <property type="entry name" value="CYTH_domain"/>
</dbReference>
<dbReference type="InterPro" id="IPR033469">
    <property type="entry name" value="CYTH-like_dom_sf"/>
</dbReference>
<evidence type="ECO:0000313" key="3">
    <source>
        <dbReference type="Proteomes" id="UP000271426"/>
    </source>
</evidence>
<feature type="domain" description="CYTH" evidence="1">
    <location>
        <begin position="6"/>
        <end position="199"/>
    </location>
</feature>
<accession>A0A3G6ITD7</accession>
<dbReference type="Gene3D" id="2.40.320.10">
    <property type="entry name" value="Hypothetical Protein Pfu-838710-001"/>
    <property type="match status" value="1"/>
</dbReference>
<sequence length="202" mass="22443">MSPKRTVEQEIKFDVDASQPDAELTEIMHVSAIGDTTTMELDARYFDTEDLLLAANKITLRRRVGGKDAGWHLKTTGEHGREELQCPLGDAMEVPHTLREEVAGIIGQSALKEVARIRNRRVETLLIGASGEVVAEFCDDHVTATSENHQDRWREWEVELREGALEAAQGEELLQSAARMLQAQGAHKAARASKLQRALGKH</sequence>
<reference evidence="2 3" key="1">
    <citation type="submission" date="2018-11" db="EMBL/GenBank/DDBJ databases">
        <authorList>
            <person name="Kleinhagauer T."/>
            <person name="Glaeser S.P."/>
            <person name="Spergser J."/>
            <person name="Ruckert C."/>
            <person name="Kaempfer P."/>
            <person name="Busse H.-J."/>
        </authorList>
    </citation>
    <scope>NUCLEOTIDE SEQUENCE [LARGE SCALE GENOMIC DNA]</scope>
    <source>
        <strain evidence="2 3">812CH</strain>
    </source>
</reference>
<dbReference type="Pfam" id="PF01928">
    <property type="entry name" value="CYTH"/>
    <property type="match status" value="1"/>
</dbReference>
<protein>
    <submittedName>
        <fullName evidence="2">CYTH domain protein</fullName>
    </submittedName>
</protein>
<dbReference type="KEGG" id="cpso:CPPEL_03645"/>
<gene>
    <name evidence="2" type="ORF">CPPEL_03645</name>
</gene>
<organism evidence="2 3">
    <name type="scientific">Corynebacterium pseudopelargi</name>
    <dbReference type="NCBI Taxonomy" id="2080757"/>
    <lineage>
        <taxon>Bacteria</taxon>
        <taxon>Bacillati</taxon>
        <taxon>Actinomycetota</taxon>
        <taxon>Actinomycetes</taxon>
        <taxon>Mycobacteriales</taxon>
        <taxon>Corynebacteriaceae</taxon>
        <taxon>Corynebacterium</taxon>
    </lineage>
</organism>
<dbReference type="RefSeq" id="WP_123959850.1">
    <property type="nucleotide sequence ID" value="NZ_CP033898.1"/>
</dbReference>
<dbReference type="SMART" id="SM01118">
    <property type="entry name" value="CYTH"/>
    <property type="match status" value="1"/>
</dbReference>
<name>A0A3G6ITD7_9CORY</name>
<evidence type="ECO:0000313" key="2">
    <source>
        <dbReference type="EMBL" id="AZA08857.1"/>
    </source>
</evidence>
<keyword evidence="3" id="KW-1185">Reference proteome</keyword>
<proteinExistence type="predicted"/>